<organism evidence="2 3">
    <name type="scientific">Clydaea vesicula</name>
    <dbReference type="NCBI Taxonomy" id="447962"/>
    <lineage>
        <taxon>Eukaryota</taxon>
        <taxon>Fungi</taxon>
        <taxon>Fungi incertae sedis</taxon>
        <taxon>Chytridiomycota</taxon>
        <taxon>Chytridiomycota incertae sedis</taxon>
        <taxon>Chytridiomycetes</taxon>
        <taxon>Lobulomycetales</taxon>
        <taxon>Lobulomycetaceae</taxon>
        <taxon>Clydaea</taxon>
    </lineage>
</organism>
<proteinExistence type="predicted"/>
<feature type="domain" description="SET" evidence="1">
    <location>
        <begin position="78"/>
        <end position="124"/>
    </location>
</feature>
<dbReference type="AlphaFoldDB" id="A0AAD5U8X0"/>
<reference evidence="2" key="1">
    <citation type="submission" date="2020-05" db="EMBL/GenBank/DDBJ databases">
        <title>Phylogenomic resolution of chytrid fungi.</title>
        <authorList>
            <person name="Stajich J.E."/>
            <person name="Amses K."/>
            <person name="Simmons R."/>
            <person name="Seto K."/>
            <person name="Myers J."/>
            <person name="Bonds A."/>
            <person name="Quandt C.A."/>
            <person name="Barry K."/>
            <person name="Liu P."/>
            <person name="Grigoriev I."/>
            <person name="Longcore J.E."/>
            <person name="James T.Y."/>
        </authorList>
    </citation>
    <scope>NUCLEOTIDE SEQUENCE</scope>
    <source>
        <strain evidence="2">JEL0476</strain>
    </source>
</reference>
<dbReference type="EMBL" id="JADGJW010000061">
    <property type="protein sequence ID" value="KAJ3225448.1"/>
    <property type="molecule type" value="Genomic_DNA"/>
</dbReference>
<comment type="caution">
    <text evidence="2">The sequence shown here is derived from an EMBL/GenBank/DDBJ whole genome shotgun (WGS) entry which is preliminary data.</text>
</comment>
<dbReference type="PANTHER" id="PTHR12350">
    <property type="entry name" value="HISTONE-LYSINE N-METHYLTRANSFERASE-RELATED"/>
    <property type="match status" value="1"/>
</dbReference>
<dbReference type="SUPFAM" id="SSF82199">
    <property type="entry name" value="SET domain"/>
    <property type="match status" value="1"/>
</dbReference>
<dbReference type="Gene3D" id="2.170.270.10">
    <property type="entry name" value="SET domain"/>
    <property type="match status" value="1"/>
</dbReference>
<evidence type="ECO:0000313" key="2">
    <source>
        <dbReference type="EMBL" id="KAJ3225448.1"/>
    </source>
</evidence>
<evidence type="ECO:0000259" key="1">
    <source>
        <dbReference type="Pfam" id="PF00856"/>
    </source>
</evidence>
<keyword evidence="3" id="KW-1185">Reference proteome</keyword>
<gene>
    <name evidence="2" type="ORF">HK099_006819</name>
</gene>
<dbReference type="InterPro" id="IPR053201">
    <property type="entry name" value="Flavunoidine_N-MTase"/>
</dbReference>
<sequence length="175" mass="20027">MTAELSMEVGEIALVNERFQNELKKRDIQNVVKVQKGNDNNFTSKLLAKVEFKSGDIIAKLDGLTFAKKRWSTVQVSKDTHVELNSDLVYMNHNCDPSVIINTEELIVQAIKDIPIDGEIHFFYPSSEWDMDQSFQCWCQHSNCIKTVSGAKNLSMDVLNKYFINSHILNLKNEN</sequence>
<dbReference type="PANTHER" id="PTHR12350:SF19">
    <property type="entry name" value="SET DOMAIN-CONTAINING PROTEIN"/>
    <property type="match status" value="1"/>
</dbReference>
<name>A0AAD5U8X0_9FUNG</name>
<dbReference type="InterPro" id="IPR001214">
    <property type="entry name" value="SET_dom"/>
</dbReference>
<dbReference type="InterPro" id="IPR046341">
    <property type="entry name" value="SET_dom_sf"/>
</dbReference>
<dbReference type="Pfam" id="PF00856">
    <property type="entry name" value="SET"/>
    <property type="match status" value="1"/>
</dbReference>
<accession>A0AAD5U8X0</accession>
<dbReference type="Proteomes" id="UP001211065">
    <property type="component" value="Unassembled WGS sequence"/>
</dbReference>
<evidence type="ECO:0000313" key="3">
    <source>
        <dbReference type="Proteomes" id="UP001211065"/>
    </source>
</evidence>
<protein>
    <recommendedName>
        <fullName evidence="1">SET domain-containing protein</fullName>
    </recommendedName>
</protein>